<reference evidence="1" key="1">
    <citation type="submission" date="2022-07" db="EMBL/GenBank/DDBJ databases">
        <title>Genome Sequence of Phlebia brevispora.</title>
        <authorList>
            <person name="Buettner E."/>
        </authorList>
    </citation>
    <scope>NUCLEOTIDE SEQUENCE</scope>
    <source>
        <strain evidence="1">MPL23</strain>
    </source>
</reference>
<proteinExistence type="predicted"/>
<evidence type="ECO:0000313" key="1">
    <source>
        <dbReference type="EMBL" id="KAJ3552305.1"/>
    </source>
</evidence>
<name>A0ACC1T395_9APHY</name>
<gene>
    <name evidence="1" type="ORF">NM688_g4218</name>
</gene>
<comment type="caution">
    <text evidence="1">The sequence shown here is derived from an EMBL/GenBank/DDBJ whole genome shotgun (WGS) entry which is preliminary data.</text>
</comment>
<protein>
    <submittedName>
        <fullName evidence="1">Uncharacterized protein</fullName>
    </submittedName>
</protein>
<dbReference type="EMBL" id="JANHOG010000677">
    <property type="protein sequence ID" value="KAJ3552305.1"/>
    <property type="molecule type" value="Genomic_DNA"/>
</dbReference>
<accession>A0ACC1T395</accession>
<sequence length="216" mass="24253">MSPMSQQTLLNYIVQHNEKLEERQAMKRYRESLSNGSIGAAVGPPINRLRQVSQRRYTGNMRFDASLSTHLKPPIEFWVTRFRGPGFESFEESTFKGIKLSDVLAGNINCLIGAGQSQWLSDGLKASIRLRVDNHKDYGQQIAARRSTPGTECLPLSTIVRKVAEVIKSSMPLVNGKLEWRLSNGDVAIFEELLLLELQHVTQGSWQPVLAYPDPS</sequence>
<evidence type="ECO:0000313" key="2">
    <source>
        <dbReference type="Proteomes" id="UP001148662"/>
    </source>
</evidence>
<keyword evidence="2" id="KW-1185">Reference proteome</keyword>
<dbReference type="Proteomes" id="UP001148662">
    <property type="component" value="Unassembled WGS sequence"/>
</dbReference>
<organism evidence="1 2">
    <name type="scientific">Phlebia brevispora</name>
    <dbReference type="NCBI Taxonomy" id="194682"/>
    <lineage>
        <taxon>Eukaryota</taxon>
        <taxon>Fungi</taxon>
        <taxon>Dikarya</taxon>
        <taxon>Basidiomycota</taxon>
        <taxon>Agaricomycotina</taxon>
        <taxon>Agaricomycetes</taxon>
        <taxon>Polyporales</taxon>
        <taxon>Meruliaceae</taxon>
        <taxon>Phlebia</taxon>
    </lineage>
</organism>